<evidence type="ECO:0000313" key="2">
    <source>
        <dbReference type="EMBL" id="SFR30132.1"/>
    </source>
</evidence>
<feature type="transmembrane region" description="Helical" evidence="1">
    <location>
        <begin position="60"/>
        <end position="79"/>
    </location>
</feature>
<dbReference type="EMBL" id="FOYL01000029">
    <property type="protein sequence ID" value="SFR30132.1"/>
    <property type="molecule type" value="Genomic_DNA"/>
</dbReference>
<organism evidence="2 3">
    <name type="scientific">Lentzea waywayandensis</name>
    <dbReference type="NCBI Taxonomy" id="84724"/>
    <lineage>
        <taxon>Bacteria</taxon>
        <taxon>Bacillati</taxon>
        <taxon>Actinomycetota</taxon>
        <taxon>Actinomycetes</taxon>
        <taxon>Pseudonocardiales</taxon>
        <taxon>Pseudonocardiaceae</taxon>
        <taxon>Lentzea</taxon>
    </lineage>
</organism>
<keyword evidence="3" id="KW-1185">Reference proteome</keyword>
<name>A0A1I6FJL0_9PSEU</name>
<reference evidence="3" key="1">
    <citation type="submission" date="2016-10" db="EMBL/GenBank/DDBJ databases">
        <authorList>
            <person name="Varghese N."/>
            <person name="Submissions S."/>
        </authorList>
    </citation>
    <scope>NUCLEOTIDE SEQUENCE [LARGE SCALE GENOMIC DNA]</scope>
    <source>
        <strain evidence="3">DSM 44232</strain>
    </source>
</reference>
<dbReference type="Proteomes" id="UP000198583">
    <property type="component" value="Unassembled WGS sequence"/>
</dbReference>
<accession>A0A1I6FJL0</accession>
<dbReference type="RefSeq" id="WP_143139120.1">
    <property type="nucleotide sequence ID" value="NZ_FOYL01000029.1"/>
</dbReference>
<proteinExistence type="predicted"/>
<gene>
    <name evidence="2" type="ORF">SAMN04488564_1297</name>
</gene>
<dbReference type="OrthoDB" id="3636235at2"/>
<dbReference type="AlphaFoldDB" id="A0A1I6FJL0"/>
<evidence type="ECO:0000256" key="1">
    <source>
        <dbReference type="SAM" id="Phobius"/>
    </source>
</evidence>
<keyword evidence="1" id="KW-1133">Transmembrane helix</keyword>
<keyword evidence="1" id="KW-0812">Transmembrane</keyword>
<sequence>MRRLRVATGLTLIAIASFLSVDATTRLKTASSALAVSWPYLLATFAAFALLATLVEMRRLAGVAALGAVAVAGIVARQSGLDITMFWPLLLIAAGALVALGGEPPGTPHRLVSVAWPVRRTPRDQLPSQVTVTCVLGTVHLDLRDTTFPPDAALYITTFVGHVWLKVPAQWPVLIDGVPSLLVTLDERGRRDLVGPEQKAIRLRSRGALGTVVVERY</sequence>
<evidence type="ECO:0008006" key="4">
    <source>
        <dbReference type="Google" id="ProtNLM"/>
    </source>
</evidence>
<feature type="transmembrane region" description="Helical" evidence="1">
    <location>
        <begin position="33"/>
        <end position="53"/>
    </location>
</feature>
<protein>
    <recommendedName>
        <fullName evidence="4">Cell wall-active antibiotics response LiaF-like C-terminal domain-containing protein</fullName>
    </recommendedName>
</protein>
<keyword evidence="1" id="KW-0472">Membrane</keyword>
<evidence type="ECO:0000313" key="3">
    <source>
        <dbReference type="Proteomes" id="UP000198583"/>
    </source>
</evidence>
<feature type="transmembrane region" description="Helical" evidence="1">
    <location>
        <begin position="85"/>
        <end position="102"/>
    </location>
</feature>